<evidence type="ECO:0000256" key="1">
    <source>
        <dbReference type="SAM" id="MobiDB-lite"/>
    </source>
</evidence>
<dbReference type="GO" id="GO:0012506">
    <property type="term" value="C:vesicle membrane"/>
    <property type="evidence" value="ECO:0007669"/>
    <property type="project" value="TreeGrafter"/>
</dbReference>
<reference evidence="3 4" key="1">
    <citation type="journal article" date="2016" name="Mol. Biol. Evol.">
        <title>Comparative Genomics of Early-Diverging Mushroom-Forming Fungi Provides Insights into the Origins of Lignocellulose Decay Capabilities.</title>
        <authorList>
            <person name="Nagy L.G."/>
            <person name="Riley R."/>
            <person name="Tritt A."/>
            <person name="Adam C."/>
            <person name="Daum C."/>
            <person name="Floudas D."/>
            <person name="Sun H."/>
            <person name="Yadav J.S."/>
            <person name="Pangilinan J."/>
            <person name="Larsson K.H."/>
            <person name="Matsuura K."/>
            <person name="Barry K."/>
            <person name="Labutti K."/>
            <person name="Kuo R."/>
            <person name="Ohm R.A."/>
            <person name="Bhattacharya S.S."/>
            <person name="Shirouzu T."/>
            <person name="Yoshinaga Y."/>
            <person name="Martin F.M."/>
            <person name="Grigoriev I.V."/>
            <person name="Hibbett D.S."/>
        </authorList>
    </citation>
    <scope>NUCLEOTIDE SEQUENCE [LARGE SCALE GENOMIC DNA]</scope>
    <source>
        <strain evidence="3 4">HHB12029</strain>
    </source>
</reference>
<organism evidence="3 4">
    <name type="scientific">Exidia glandulosa HHB12029</name>
    <dbReference type="NCBI Taxonomy" id="1314781"/>
    <lineage>
        <taxon>Eukaryota</taxon>
        <taxon>Fungi</taxon>
        <taxon>Dikarya</taxon>
        <taxon>Basidiomycota</taxon>
        <taxon>Agaricomycotina</taxon>
        <taxon>Agaricomycetes</taxon>
        <taxon>Auriculariales</taxon>
        <taxon>Exidiaceae</taxon>
        <taxon>Exidia</taxon>
    </lineage>
</organism>
<dbReference type="Gene3D" id="3.10.20.90">
    <property type="entry name" value="Phosphatidylinositol 3-kinase Catalytic Subunit, Chain A, domain 1"/>
    <property type="match status" value="1"/>
</dbReference>
<dbReference type="AlphaFoldDB" id="A0A165EL46"/>
<dbReference type="PROSITE" id="PS50033">
    <property type="entry name" value="UBX"/>
    <property type="match status" value="1"/>
</dbReference>
<dbReference type="InParanoid" id="A0A165EL46"/>
<feature type="region of interest" description="Disordered" evidence="1">
    <location>
        <begin position="217"/>
        <end position="241"/>
    </location>
</feature>
<proteinExistence type="predicted"/>
<evidence type="ECO:0000313" key="4">
    <source>
        <dbReference type="Proteomes" id="UP000077266"/>
    </source>
</evidence>
<dbReference type="SMART" id="SM00166">
    <property type="entry name" value="UBX"/>
    <property type="match status" value="1"/>
</dbReference>
<accession>A0A165EL46</accession>
<dbReference type="EMBL" id="KV426133">
    <property type="protein sequence ID" value="KZV87191.1"/>
    <property type="molecule type" value="Genomic_DNA"/>
</dbReference>
<name>A0A165EL46_EXIGL</name>
<dbReference type="PANTHER" id="PTHR46467:SF1">
    <property type="entry name" value="TETHER CONTAINING UBX DOMAIN FOR GLUT4"/>
    <property type="match status" value="1"/>
</dbReference>
<dbReference type="Pfam" id="PF00789">
    <property type="entry name" value="UBX"/>
    <property type="match status" value="1"/>
</dbReference>
<dbReference type="STRING" id="1314781.A0A165EL46"/>
<dbReference type="PANTHER" id="PTHR46467">
    <property type="entry name" value="TETHER CONTAINING UBX DOMAIN FOR GLUT4"/>
    <property type="match status" value="1"/>
</dbReference>
<feature type="domain" description="UBX" evidence="2">
    <location>
        <begin position="105"/>
        <end position="188"/>
    </location>
</feature>
<feature type="compositionally biased region" description="Pro residues" evidence="1">
    <location>
        <begin position="1"/>
        <end position="10"/>
    </location>
</feature>
<dbReference type="SUPFAM" id="SSF54236">
    <property type="entry name" value="Ubiquitin-like"/>
    <property type="match status" value="1"/>
</dbReference>
<dbReference type="GO" id="GO:0005634">
    <property type="term" value="C:nucleus"/>
    <property type="evidence" value="ECO:0007669"/>
    <property type="project" value="TreeGrafter"/>
</dbReference>
<dbReference type="OrthoDB" id="440781at2759"/>
<sequence length="256" mass="27853">MDSAPTPAPAQVPATASDDKGKQKELPAPDATPVAASATEHAFKVYNPPVGPSTALRDLPSDDLVPTAAEVQAAFQAAVRRSDALNNAPLRTKAMRDAEQKTKLDRWPNTTIRIRFPDRTQLEKSFPSTDRIKAVYVFVRDSLADEVKPIKFVLYQSPPKRELKNSDPEVRDLSLAQLQLAPSSVLLLRFEDERLNATTLRAPLRPDILALAEDLPAPPSYDATAASSDKGVKLGSSLSASGEKKIPKWLKLPGKK</sequence>
<dbReference type="InterPro" id="IPR001012">
    <property type="entry name" value="UBX_dom"/>
</dbReference>
<dbReference type="GO" id="GO:0005737">
    <property type="term" value="C:cytoplasm"/>
    <property type="evidence" value="ECO:0007669"/>
    <property type="project" value="TreeGrafter"/>
</dbReference>
<dbReference type="GO" id="GO:0006886">
    <property type="term" value="P:intracellular protein transport"/>
    <property type="evidence" value="ECO:0007669"/>
    <property type="project" value="TreeGrafter"/>
</dbReference>
<dbReference type="Proteomes" id="UP000077266">
    <property type="component" value="Unassembled WGS sequence"/>
</dbReference>
<feature type="compositionally biased region" description="Basic and acidic residues" evidence="1">
    <location>
        <begin position="17"/>
        <end position="27"/>
    </location>
</feature>
<dbReference type="InterPro" id="IPR029071">
    <property type="entry name" value="Ubiquitin-like_domsf"/>
</dbReference>
<keyword evidence="4" id="KW-1185">Reference proteome</keyword>
<protein>
    <recommendedName>
        <fullName evidence="2">UBX domain-containing protein</fullName>
    </recommendedName>
</protein>
<evidence type="ECO:0000313" key="3">
    <source>
        <dbReference type="EMBL" id="KZV87191.1"/>
    </source>
</evidence>
<feature type="region of interest" description="Disordered" evidence="1">
    <location>
        <begin position="1"/>
        <end position="35"/>
    </location>
</feature>
<gene>
    <name evidence="3" type="ORF">EXIGLDRAFT_208520</name>
</gene>
<evidence type="ECO:0000259" key="2">
    <source>
        <dbReference type="PROSITE" id="PS50033"/>
    </source>
</evidence>